<organism evidence="2 3">
    <name type="scientific">Amycolatopsis keratiniphila</name>
    <dbReference type="NCBI Taxonomy" id="129921"/>
    <lineage>
        <taxon>Bacteria</taxon>
        <taxon>Bacillati</taxon>
        <taxon>Actinomycetota</taxon>
        <taxon>Actinomycetes</taxon>
        <taxon>Pseudonocardiales</taxon>
        <taxon>Pseudonocardiaceae</taxon>
        <taxon>Amycolatopsis</taxon>
        <taxon>Amycolatopsis japonica group</taxon>
    </lineage>
</organism>
<reference evidence="2 3" key="1">
    <citation type="journal article" date="2013" name="BMC Genomics">
        <title>ContigScape: a Cytoscape plugin facilitating microbial genome gap closing.</title>
        <authorList>
            <person name="Tang B."/>
            <person name="Wang Q."/>
            <person name="Yang M."/>
            <person name="Xie F."/>
            <person name="Zhu Y."/>
            <person name="Zhuo Y."/>
            <person name="Wang S."/>
            <person name="Gao H."/>
            <person name="Ding X."/>
            <person name="Zhang L."/>
            <person name="Zhao G."/>
            <person name="Zheng H."/>
        </authorList>
    </citation>
    <scope>NUCLEOTIDE SEQUENCE [LARGE SCALE GENOMIC DNA]</scope>
    <source>
        <strain evidence="2 3">HCCB10007</strain>
    </source>
</reference>
<name>R4TBC4_9PSEU</name>
<feature type="region of interest" description="Disordered" evidence="1">
    <location>
        <begin position="36"/>
        <end position="61"/>
    </location>
</feature>
<dbReference type="PATRIC" id="fig|1156913.3.peg.5654"/>
<gene>
    <name evidence="2" type="ORF">AORI_5544</name>
</gene>
<keyword evidence="3" id="KW-1185">Reference proteome</keyword>
<dbReference type="HOGENOM" id="CLU_2912259_0_0_11"/>
<dbReference type="KEGG" id="aoi:AORI_5544"/>
<sequence length="61" mass="6670">MVTTAQIDQLGIRGMTTELPRHRMIQIAGLRHPVTPRSSALTIPHPHELTETGGRPIAIPP</sequence>
<proteinExistence type="predicted"/>
<evidence type="ECO:0000256" key="1">
    <source>
        <dbReference type="SAM" id="MobiDB-lite"/>
    </source>
</evidence>
<evidence type="ECO:0000313" key="3">
    <source>
        <dbReference type="Proteomes" id="UP000013968"/>
    </source>
</evidence>
<accession>R4TBC4</accession>
<evidence type="ECO:0000313" key="2">
    <source>
        <dbReference type="EMBL" id="AGM08127.1"/>
    </source>
</evidence>
<dbReference type="Proteomes" id="UP000013968">
    <property type="component" value="Chromosome"/>
</dbReference>
<protein>
    <submittedName>
        <fullName evidence="2">Uncharacterized protein</fullName>
    </submittedName>
</protein>
<dbReference type="AlphaFoldDB" id="R4TBC4"/>
<dbReference type="EMBL" id="CP003410">
    <property type="protein sequence ID" value="AGM08127.1"/>
    <property type="molecule type" value="Genomic_DNA"/>
</dbReference>